<protein>
    <submittedName>
        <fullName evidence="11">MFS transporter</fullName>
    </submittedName>
</protein>
<feature type="region of interest" description="Disordered" evidence="8">
    <location>
        <begin position="424"/>
        <end position="452"/>
    </location>
</feature>
<dbReference type="InterPro" id="IPR011701">
    <property type="entry name" value="MFS"/>
</dbReference>
<dbReference type="InterPro" id="IPR051084">
    <property type="entry name" value="H+-coupled_symporters"/>
</dbReference>
<keyword evidence="5" id="KW-0769">Symport</keyword>
<feature type="transmembrane region" description="Helical" evidence="9">
    <location>
        <begin position="114"/>
        <end position="133"/>
    </location>
</feature>
<feature type="compositionally biased region" description="Basic and acidic residues" evidence="8">
    <location>
        <begin position="424"/>
        <end position="433"/>
    </location>
</feature>
<comment type="caution">
    <text evidence="11">The sequence shown here is derived from an EMBL/GenBank/DDBJ whole genome shotgun (WGS) entry which is preliminary data.</text>
</comment>
<dbReference type="PROSITE" id="PS50850">
    <property type="entry name" value="MFS"/>
    <property type="match status" value="1"/>
</dbReference>
<keyword evidence="2" id="KW-0813">Transport</keyword>
<dbReference type="PANTHER" id="PTHR43528">
    <property type="entry name" value="ALPHA-KETOGLUTARATE PERMEASE"/>
    <property type="match status" value="1"/>
</dbReference>
<proteinExistence type="predicted"/>
<feature type="transmembrane region" description="Helical" evidence="9">
    <location>
        <begin position="305"/>
        <end position="324"/>
    </location>
</feature>
<feature type="transmembrane region" description="Helical" evidence="9">
    <location>
        <begin position="190"/>
        <end position="209"/>
    </location>
</feature>
<evidence type="ECO:0000256" key="8">
    <source>
        <dbReference type="SAM" id="MobiDB-lite"/>
    </source>
</evidence>
<feature type="transmembrane region" description="Helical" evidence="9">
    <location>
        <begin position="277"/>
        <end position="298"/>
    </location>
</feature>
<evidence type="ECO:0000256" key="6">
    <source>
        <dbReference type="ARBA" id="ARBA00022989"/>
    </source>
</evidence>
<evidence type="ECO:0000256" key="1">
    <source>
        <dbReference type="ARBA" id="ARBA00004651"/>
    </source>
</evidence>
<feature type="transmembrane region" description="Helical" evidence="9">
    <location>
        <begin position="89"/>
        <end position="108"/>
    </location>
</feature>
<dbReference type="InterPro" id="IPR020846">
    <property type="entry name" value="MFS_dom"/>
</dbReference>
<evidence type="ECO:0000256" key="4">
    <source>
        <dbReference type="ARBA" id="ARBA00022692"/>
    </source>
</evidence>
<feature type="transmembrane region" description="Helical" evidence="9">
    <location>
        <begin position="373"/>
        <end position="393"/>
    </location>
</feature>
<evidence type="ECO:0000313" key="11">
    <source>
        <dbReference type="EMBL" id="MFI0793185.1"/>
    </source>
</evidence>
<dbReference type="RefSeq" id="WP_396678390.1">
    <property type="nucleotide sequence ID" value="NZ_JBIRPU010000005.1"/>
</dbReference>
<comment type="subcellular location">
    <subcellularLocation>
        <location evidence="1">Cell membrane</location>
        <topology evidence="1">Multi-pass membrane protein</topology>
    </subcellularLocation>
</comment>
<keyword evidence="3" id="KW-1003">Cell membrane</keyword>
<name>A0ABW7SHL1_9ACTN</name>
<feature type="transmembrane region" description="Helical" evidence="9">
    <location>
        <begin position="154"/>
        <end position="178"/>
    </location>
</feature>
<feature type="transmembrane region" description="Helical" evidence="9">
    <location>
        <begin position="240"/>
        <end position="257"/>
    </location>
</feature>
<feature type="transmembrane region" description="Helical" evidence="9">
    <location>
        <begin position="54"/>
        <end position="77"/>
    </location>
</feature>
<organism evidence="11 12">
    <name type="scientific">Micromonospora rubida</name>
    <dbReference type="NCBI Taxonomy" id="2697657"/>
    <lineage>
        <taxon>Bacteria</taxon>
        <taxon>Bacillati</taxon>
        <taxon>Actinomycetota</taxon>
        <taxon>Actinomycetes</taxon>
        <taxon>Micromonosporales</taxon>
        <taxon>Micromonosporaceae</taxon>
        <taxon>Micromonospora</taxon>
    </lineage>
</organism>
<feature type="transmembrane region" description="Helical" evidence="9">
    <location>
        <begin position="330"/>
        <end position="352"/>
    </location>
</feature>
<evidence type="ECO:0000256" key="9">
    <source>
        <dbReference type="SAM" id="Phobius"/>
    </source>
</evidence>
<dbReference type="Proteomes" id="UP001611075">
    <property type="component" value="Unassembled WGS sequence"/>
</dbReference>
<feature type="domain" description="Major facilitator superfamily (MFS) profile" evidence="10">
    <location>
        <begin position="18"/>
        <end position="423"/>
    </location>
</feature>
<feature type="transmembrane region" description="Helical" evidence="9">
    <location>
        <begin position="23"/>
        <end position="42"/>
    </location>
</feature>
<evidence type="ECO:0000256" key="5">
    <source>
        <dbReference type="ARBA" id="ARBA00022847"/>
    </source>
</evidence>
<feature type="transmembrane region" description="Helical" evidence="9">
    <location>
        <begin position="399"/>
        <end position="419"/>
    </location>
</feature>
<evidence type="ECO:0000256" key="2">
    <source>
        <dbReference type="ARBA" id="ARBA00022448"/>
    </source>
</evidence>
<dbReference type="InterPro" id="IPR036259">
    <property type="entry name" value="MFS_trans_sf"/>
</dbReference>
<feature type="compositionally biased region" description="Low complexity" evidence="8">
    <location>
        <begin position="434"/>
        <end position="445"/>
    </location>
</feature>
<dbReference type="Pfam" id="PF07690">
    <property type="entry name" value="MFS_1"/>
    <property type="match status" value="1"/>
</dbReference>
<sequence>MTTHAVPTATTPRRRARTVATTVAGNFIEYFDWLIFGLYAPLLAQHFFPSADPLTALLAVFVAYATGMLFRPLGGILMGSLADRRGRRLALLLSISLMGGGSLVIGLLPTYASIGMAAPVLLFLARAAQGLSAGGEWPAAVSYLMELAPRNRRCLFGSIFAVSSAAGGLAASALGMALSATVGSQAMADWAWRVPFLAGAALSAVLLVLRRQLGESEAFVRVRRSGPRPSLRRLWHDHRGAVVVAALFVVGVTVQTTTWTTVAPALAQSRFGLPADAVYAAVTASIALSIVVLIPLGLLADRVGVLPMLVVSVIGFAVAGPFVLNGMSGGPGRLVLCLSTGLFFMSCLTSVLPKIMASMFPTHLRASGIGLPHAVASSLAGGLTPALATWLAGHDRLGWYLGLLTVTALLAGVAGVRAVRRARPDGELPEEHGASAPEATSPAPALVGSARG</sequence>
<dbReference type="EMBL" id="JBIRPU010000005">
    <property type="protein sequence ID" value="MFI0793185.1"/>
    <property type="molecule type" value="Genomic_DNA"/>
</dbReference>
<dbReference type="Gene3D" id="1.20.1250.20">
    <property type="entry name" value="MFS general substrate transporter like domains"/>
    <property type="match status" value="2"/>
</dbReference>
<reference evidence="11 12" key="1">
    <citation type="submission" date="2024-10" db="EMBL/GenBank/DDBJ databases">
        <title>The Natural Products Discovery Center: Release of the First 8490 Sequenced Strains for Exploring Actinobacteria Biosynthetic Diversity.</title>
        <authorList>
            <person name="Kalkreuter E."/>
            <person name="Kautsar S.A."/>
            <person name="Yang D."/>
            <person name="Bader C.D."/>
            <person name="Teijaro C.N."/>
            <person name="Fluegel L."/>
            <person name="Davis C.M."/>
            <person name="Simpson J.R."/>
            <person name="Lauterbach L."/>
            <person name="Steele A.D."/>
            <person name="Gui C."/>
            <person name="Meng S."/>
            <person name="Li G."/>
            <person name="Viehrig K."/>
            <person name="Ye F."/>
            <person name="Su P."/>
            <person name="Kiefer A.F."/>
            <person name="Nichols A."/>
            <person name="Cepeda A.J."/>
            <person name="Yan W."/>
            <person name="Fan B."/>
            <person name="Jiang Y."/>
            <person name="Adhikari A."/>
            <person name="Zheng C.-J."/>
            <person name="Schuster L."/>
            <person name="Cowan T.M."/>
            <person name="Smanski M.J."/>
            <person name="Chevrette M.G."/>
            <person name="De Carvalho L.P.S."/>
            <person name="Shen B."/>
        </authorList>
    </citation>
    <scope>NUCLEOTIDE SEQUENCE [LARGE SCALE GENOMIC DNA]</scope>
    <source>
        <strain evidence="11 12">NPDC021253</strain>
    </source>
</reference>
<dbReference type="SUPFAM" id="SSF103473">
    <property type="entry name" value="MFS general substrate transporter"/>
    <property type="match status" value="1"/>
</dbReference>
<gene>
    <name evidence="11" type="ORF">ACH4OY_10860</name>
</gene>
<keyword evidence="12" id="KW-1185">Reference proteome</keyword>
<evidence type="ECO:0000313" key="12">
    <source>
        <dbReference type="Proteomes" id="UP001611075"/>
    </source>
</evidence>
<keyword evidence="4 9" id="KW-0812">Transmembrane</keyword>
<keyword evidence="6 9" id="KW-1133">Transmembrane helix</keyword>
<dbReference type="PANTHER" id="PTHR43528:SF1">
    <property type="entry name" value="ALPHA-KETOGLUTARATE PERMEASE"/>
    <property type="match status" value="1"/>
</dbReference>
<evidence type="ECO:0000259" key="10">
    <source>
        <dbReference type="PROSITE" id="PS50850"/>
    </source>
</evidence>
<accession>A0ABW7SHL1</accession>
<evidence type="ECO:0000256" key="3">
    <source>
        <dbReference type="ARBA" id="ARBA00022475"/>
    </source>
</evidence>
<keyword evidence="7 9" id="KW-0472">Membrane</keyword>
<evidence type="ECO:0000256" key="7">
    <source>
        <dbReference type="ARBA" id="ARBA00023136"/>
    </source>
</evidence>